<evidence type="ECO:0000313" key="7">
    <source>
        <dbReference type="Proteomes" id="UP001168216"/>
    </source>
</evidence>
<evidence type="ECO:0000313" key="5">
    <source>
        <dbReference type="EMBL" id="MDM5141217.1"/>
    </source>
</evidence>
<feature type="domain" description="HD-GYP" evidence="3">
    <location>
        <begin position="768"/>
        <end position="974"/>
    </location>
</feature>
<dbReference type="Proteomes" id="UP001168107">
    <property type="component" value="Unassembled WGS sequence"/>
</dbReference>
<accession>A0AAW7I1M4</accession>
<dbReference type="RefSeq" id="WP_290019626.1">
    <property type="nucleotide sequence ID" value="NZ_JAOPLL010000016.1"/>
</dbReference>
<keyword evidence="1" id="KW-0812">Transmembrane</keyword>
<feature type="transmembrane region" description="Helical" evidence="1">
    <location>
        <begin position="39"/>
        <end position="61"/>
    </location>
</feature>
<evidence type="ECO:0000259" key="2">
    <source>
        <dbReference type="PROSITE" id="PS50885"/>
    </source>
</evidence>
<dbReference type="InterPro" id="IPR052020">
    <property type="entry name" value="Cyclic_di-GMP/3'3'-cGAMP_PDE"/>
</dbReference>
<dbReference type="Gene3D" id="3.30.450.20">
    <property type="entry name" value="PAS domain"/>
    <property type="match status" value="1"/>
</dbReference>
<dbReference type="Gene3D" id="3.30.450.40">
    <property type="match status" value="1"/>
</dbReference>
<keyword evidence="6" id="KW-1185">Reference proteome</keyword>
<reference evidence="5" key="1">
    <citation type="submission" date="2023-08" db="EMBL/GenBank/DDBJ databases">
        <title>WGS of Aeromonas isolates.</title>
        <authorList>
            <person name="Lee H."/>
        </authorList>
    </citation>
    <scope>NUCLEOTIDE SEQUENCE</scope>
    <source>
        <strain evidence="5">SL22</strain>
        <strain evidence="4">SU58-3</strain>
    </source>
</reference>
<protein>
    <submittedName>
        <fullName evidence="5">HD domain-containing protein</fullName>
    </submittedName>
</protein>
<dbReference type="PROSITE" id="PS51832">
    <property type="entry name" value="HD_GYP"/>
    <property type="match status" value="1"/>
</dbReference>
<dbReference type="InterPro" id="IPR003607">
    <property type="entry name" value="HD/PDEase_dom"/>
</dbReference>
<evidence type="ECO:0000259" key="3">
    <source>
        <dbReference type="PROSITE" id="PS51832"/>
    </source>
</evidence>
<dbReference type="AlphaFoldDB" id="A0AAW7I1M4"/>
<dbReference type="PROSITE" id="PS50885">
    <property type="entry name" value="HAMP"/>
    <property type="match status" value="1"/>
</dbReference>
<keyword evidence="1" id="KW-0472">Membrane</keyword>
<dbReference type="EMBL" id="JAOPLL010000016">
    <property type="protein sequence ID" value="MDM5074027.1"/>
    <property type="molecule type" value="Genomic_DNA"/>
</dbReference>
<dbReference type="GO" id="GO:0007165">
    <property type="term" value="P:signal transduction"/>
    <property type="evidence" value="ECO:0007669"/>
    <property type="project" value="InterPro"/>
</dbReference>
<dbReference type="SUPFAM" id="SSF55781">
    <property type="entry name" value="GAF domain-like"/>
    <property type="match status" value="1"/>
</dbReference>
<dbReference type="SMART" id="SM00471">
    <property type="entry name" value="HDc"/>
    <property type="match status" value="1"/>
</dbReference>
<dbReference type="SUPFAM" id="SSF109604">
    <property type="entry name" value="HD-domain/PDEase-like"/>
    <property type="match status" value="2"/>
</dbReference>
<dbReference type="InterPro" id="IPR029016">
    <property type="entry name" value="GAF-like_dom_sf"/>
</dbReference>
<dbReference type="InterPro" id="IPR003660">
    <property type="entry name" value="HAMP_dom"/>
</dbReference>
<gene>
    <name evidence="4" type="ORF">OB935_19615</name>
    <name evidence="5" type="ORF">OB959_15685</name>
</gene>
<name>A0AAW7I1M4_9GAMM</name>
<feature type="domain" description="HAMP" evidence="2">
    <location>
        <begin position="393"/>
        <end position="446"/>
    </location>
</feature>
<organism evidence="5 7">
    <name type="scientific">Aeromonas bestiarum</name>
    <dbReference type="NCBI Taxonomy" id="105751"/>
    <lineage>
        <taxon>Bacteria</taxon>
        <taxon>Pseudomonadati</taxon>
        <taxon>Pseudomonadota</taxon>
        <taxon>Gammaproteobacteria</taxon>
        <taxon>Aeromonadales</taxon>
        <taxon>Aeromonadaceae</taxon>
        <taxon>Aeromonas</taxon>
    </lineage>
</organism>
<keyword evidence="1" id="KW-1133">Transmembrane helix</keyword>
<dbReference type="EMBL" id="JAOPLV010000007">
    <property type="protein sequence ID" value="MDM5141217.1"/>
    <property type="molecule type" value="Genomic_DNA"/>
</dbReference>
<feature type="transmembrane region" description="Helical" evidence="1">
    <location>
        <begin position="370"/>
        <end position="391"/>
    </location>
</feature>
<dbReference type="InterPro" id="IPR037522">
    <property type="entry name" value="HD_GYP_dom"/>
</dbReference>
<dbReference type="Pfam" id="PF13487">
    <property type="entry name" value="HD_5"/>
    <property type="match status" value="1"/>
</dbReference>
<evidence type="ECO:0000313" key="4">
    <source>
        <dbReference type="EMBL" id="MDM5074027.1"/>
    </source>
</evidence>
<proteinExistence type="predicted"/>
<sequence length="990" mass="110941">MIYCVFCHPVGTLVVDRLCNRPCDKDASMTSARPGRKPFYVHIATLFILLFTLLGSALIALQFQQGARQGLEHERQNFLQYREQLSLALQLNERPARMSLSLLRSGQLAAMTSLDARLGYLPQLAEVLANSPSYGAVYAGYEDGDFFLVRKLTGRARAQLDKVPAASTLLVQSLHQGKGEFLYFDQRLTLLERRAMPLYQFDPRSRDWYKQARWRTGIATTSPYLFFTTKEPGMTLAVESDDRRAVIGLDTSVEGLSALIGKLRLPAQSQVILFDEYATLLAADPRHLPSFEQLSQLPTLSALSHPVLTRLQQQISRQPALLSSPVELNLTAADDSDWLVNLSPLGEGSPFHIALLVSADLLYQQARDEALVNLGWALAGLLLLLPVIWLVSRRTATPLLALTQEAERIQHFDFGESRVPESAIREIDDLARTMSGMRLTLGNFMNMGRALAAEHRFDSLLSRILQETIAAVQAQGGCLYLAQEQSMVAVQASWRQQALPAGQVPWQQALFGKLAQTERLTLAVDERGWQQHLASWGPFPGPCQLVAEPLRNHRQELIGCLLLILPDCSARELASRISLIEALAGTSASAIENQRLLEEQKQLLESFIELMAGAIDAKSPYTGGHCQRVPELTRMLTEAACAQQQGPFADFRLNEEEWEAIHIASWLHDCGKVTTPEFVVDKATKLETLYDRIHEIRTRFEVLKRDGYIEALAARLPASEREAARAEVAPLWSTLDQEFAFVAECNLGGEWMAPEKLTRLDAIASRTWLRTLDDRLGISREELKLRQSEPAAPLPCVEPLLADKAAHLIPRPVHDRLDEHNPWGFKVKVPTHLYNRGERYNLAIGRGTLTEEERYKINEHIIQTIRMLERLPFPRHLRSVPEIAGGHHERMDGKGYPRQLLGQQMSIPARIMAIADIFEALTASDRPYKSGKTVAQSLAIMQSMVREQHIDPALFALFVGSGIWRDYAERFLAPEQLDQVDETALLAALT</sequence>
<evidence type="ECO:0000313" key="6">
    <source>
        <dbReference type="Proteomes" id="UP001168107"/>
    </source>
</evidence>
<dbReference type="GO" id="GO:0008081">
    <property type="term" value="F:phosphoric diester hydrolase activity"/>
    <property type="evidence" value="ECO:0007669"/>
    <property type="project" value="UniProtKB-ARBA"/>
</dbReference>
<dbReference type="GO" id="GO:0016020">
    <property type="term" value="C:membrane"/>
    <property type="evidence" value="ECO:0007669"/>
    <property type="project" value="InterPro"/>
</dbReference>
<dbReference type="Gene3D" id="6.10.340.10">
    <property type="match status" value="1"/>
</dbReference>
<dbReference type="Proteomes" id="UP001168216">
    <property type="component" value="Unassembled WGS sequence"/>
</dbReference>
<dbReference type="Gene3D" id="1.10.3210.10">
    <property type="entry name" value="Hypothetical protein af1432"/>
    <property type="match status" value="2"/>
</dbReference>
<dbReference type="CDD" id="cd06225">
    <property type="entry name" value="HAMP"/>
    <property type="match status" value="1"/>
</dbReference>
<evidence type="ECO:0000256" key="1">
    <source>
        <dbReference type="SAM" id="Phobius"/>
    </source>
</evidence>
<dbReference type="PANTHER" id="PTHR45228:SF5">
    <property type="entry name" value="CYCLIC DI-GMP PHOSPHODIESTERASE VC_1348-RELATED"/>
    <property type="match status" value="1"/>
</dbReference>
<comment type="caution">
    <text evidence="5">The sequence shown here is derived from an EMBL/GenBank/DDBJ whole genome shotgun (WGS) entry which is preliminary data.</text>
</comment>
<dbReference type="CDD" id="cd00077">
    <property type="entry name" value="HDc"/>
    <property type="match status" value="1"/>
</dbReference>
<dbReference type="PANTHER" id="PTHR45228">
    <property type="entry name" value="CYCLIC DI-GMP PHOSPHODIESTERASE TM_0186-RELATED"/>
    <property type="match status" value="1"/>
</dbReference>